<dbReference type="PANTHER" id="PTHR40472:SF9">
    <property type="entry name" value="RAPUNZEL 4"/>
    <property type="match status" value="1"/>
</dbReference>
<dbReference type="InParanoid" id="A0A6P7KUP1"/>
<dbReference type="KEGG" id="bspl:114843182"/>
<gene>
    <name evidence="2 3" type="primary">rpz4</name>
</gene>
<dbReference type="AlphaFoldDB" id="A0A6P7KUP1"/>
<protein>
    <submittedName>
        <fullName evidence="2 3">Rapunzel 4</fullName>
    </submittedName>
</protein>
<evidence type="ECO:0000313" key="2">
    <source>
        <dbReference type="RefSeq" id="XP_028985300.1"/>
    </source>
</evidence>
<proteinExistence type="predicted"/>
<dbReference type="GeneID" id="114843182"/>
<evidence type="ECO:0000313" key="1">
    <source>
        <dbReference type="Proteomes" id="UP000515150"/>
    </source>
</evidence>
<keyword evidence="1" id="KW-1185">Reference proteome</keyword>
<dbReference type="PANTHER" id="PTHR40472">
    <property type="entry name" value="RICIN B-TYPE LECTIN DOMAIN-CONTAINING PROTEIN"/>
    <property type="match status" value="1"/>
</dbReference>
<evidence type="ECO:0000313" key="3">
    <source>
        <dbReference type="RefSeq" id="XP_055359220.1"/>
    </source>
</evidence>
<dbReference type="InterPro" id="IPR039051">
    <property type="entry name" value="SE-CTX-like"/>
</dbReference>
<dbReference type="OrthoDB" id="9939466at2759"/>
<dbReference type="Proteomes" id="UP000515150">
    <property type="component" value="Chromosome 16"/>
</dbReference>
<dbReference type="CTD" id="550609"/>
<name>A0A6P7KUP1_BETSP</name>
<sequence length="389" mass="44542">MANQLQTLVAEKKDMVETVMELLEQGAEVVASFAGDFFPFVSIAAPIVKLAFDNVESSEAKFMREQFQKVRDHLEVVSEEIQRINDEIKKSGVDTTYFPVEENITNQFRKYMEILNAKPKYREAKKKLFLDHFDKTGGEKNLETLYDAVTGKQMFGESVLEIILNCEEKSRRTMEDFCARLKRLFCIGLIALLGHAALKEYGEEEDLLKVWGEKMQDVQAKIHSVIEDCIVSFPTQAALDCQRLVRDQPHLTNQQLADALLEKLKKKYDWVSWSVRVFKPFRVWFPGNKDPHCVTGKSRFQVPSSNKTLVWVSYSSSPEPVDKNHIQQLIQSQKKVTATSVAEFLFEKLPGNCVVHAIKSKDPACSSSFSDELHYWEVHNEFSVCVHSS</sequence>
<organism evidence="1 2">
    <name type="scientific">Betta splendens</name>
    <name type="common">Siamese fighting fish</name>
    <dbReference type="NCBI Taxonomy" id="158456"/>
    <lineage>
        <taxon>Eukaryota</taxon>
        <taxon>Metazoa</taxon>
        <taxon>Chordata</taxon>
        <taxon>Craniata</taxon>
        <taxon>Vertebrata</taxon>
        <taxon>Euteleostomi</taxon>
        <taxon>Actinopterygii</taxon>
        <taxon>Neopterygii</taxon>
        <taxon>Teleostei</taxon>
        <taxon>Neoteleostei</taxon>
        <taxon>Acanthomorphata</taxon>
        <taxon>Anabantaria</taxon>
        <taxon>Anabantiformes</taxon>
        <taxon>Anabantoidei</taxon>
        <taxon>Osphronemidae</taxon>
        <taxon>Betta</taxon>
    </lineage>
</organism>
<reference evidence="2 3" key="1">
    <citation type="submission" date="2025-04" db="UniProtKB">
        <authorList>
            <consortium name="RefSeq"/>
        </authorList>
    </citation>
    <scope>IDENTIFICATION</scope>
</reference>
<dbReference type="RefSeq" id="XP_028985300.1">
    <property type="nucleotide sequence ID" value="XM_029129467.3"/>
</dbReference>
<dbReference type="GeneTree" id="ENSGT00390000008158"/>
<accession>A0A6P7KUP1</accession>
<dbReference type="RefSeq" id="XP_055359220.1">
    <property type="nucleotide sequence ID" value="XM_055503245.1"/>
</dbReference>